<evidence type="ECO:0000256" key="5">
    <source>
        <dbReference type="ARBA" id="ARBA00023146"/>
    </source>
</evidence>
<dbReference type="HOGENOM" id="CLU_096914_0_0_1"/>
<feature type="domain" description="Glutamyl/glutaminyl-tRNA synthetase class Ib catalytic" evidence="8">
    <location>
        <begin position="1"/>
        <end position="69"/>
    </location>
</feature>
<dbReference type="Gene3D" id="2.40.240.10">
    <property type="entry name" value="Ribosomal Protein L25, Chain P"/>
    <property type="match status" value="2"/>
</dbReference>
<gene>
    <name evidence="10" type="ORF">VHEMI07933</name>
</gene>
<evidence type="ECO:0000313" key="10">
    <source>
        <dbReference type="EMBL" id="CEJ92272.1"/>
    </source>
</evidence>
<evidence type="ECO:0000256" key="1">
    <source>
        <dbReference type="ARBA" id="ARBA00022598"/>
    </source>
</evidence>
<accession>A0A0A1TNU3</accession>
<dbReference type="AlphaFoldDB" id="A0A0A1TNU3"/>
<dbReference type="OrthoDB" id="10250478at2759"/>
<dbReference type="SUPFAM" id="SSF50715">
    <property type="entry name" value="Ribosomal protein L25-like"/>
    <property type="match status" value="1"/>
</dbReference>
<reference evidence="10 11" key="1">
    <citation type="journal article" date="2015" name="Genome Announc.">
        <title>Draft Genome Sequence and Gene Annotation of the Entomopathogenic Fungus Verticillium hemipterigenum.</title>
        <authorList>
            <person name="Horn F."/>
            <person name="Habel A."/>
            <person name="Scharf D.H."/>
            <person name="Dworschak J."/>
            <person name="Brakhage A.A."/>
            <person name="Guthke R."/>
            <person name="Hertweck C."/>
            <person name="Linde J."/>
        </authorList>
    </citation>
    <scope>NUCLEOTIDE SEQUENCE [LARGE SCALE GENOMIC DNA]</scope>
</reference>
<evidence type="ECO:0000256" key="7">
    <source>
        <dbReference type="SAM" id="MobiDB-lite"/>
    </source>
</evidence>
<dbReference type="GO" id="GO:0005524">
    <property type="term" value="F:ATP binding"/>
    <property type="evidence" value="ECO:0007669"/>
    <property type="project" value="UniProtKB-KW"/>
</dbReference>
<evidence type="ECO:0000259" key="9">
    <source>
        <dbReference type="Pfam" id="PF03950"/>
    </source>
</evidence>
<evidence type="ECO:0000256" key="3">
    <source>
        <dbReference type="ARBA" id="ARBA00022840"/>
    </source>
</evidence>
<dbReference type="InterPro" id="IPR011035">
    <property type="entry name" value="Ribosomal_bL25/Gln-tRNA_synth"/>
</dbReference>
<evidence type="ECO:0000256" key="2">
    <source>
        <dbReference type="ARBA" id="ARBA00022741"/>
    </source>
</evidence>
<dbReference type="SUPFAM" id="SSF52374">
    <property type="entry name" value="Nucleotidylyl transferase"/>
    <property type="match status" value="1"/>
</dbReference>
<dbReference type="STRING" id="1531966.A0A0A1TNU3"/>
<dbReference type="Proteomes" id="UP000039046">
    <property type="component" value="Unassembled WGS sequence"/>
</dbReference>
<keyword evidence="3 6" id="KW-0067">ATP-binding</keyword>
<dbReference type="GO" id="GO:0004819">
    <property type="term" value="F:glutamine-tRNA ligase activity"/>
    <property type="evidence" value="ECO:0007669"/>
    <property type="project" value="TreeGrafter"/>
</dbReference>
<dbReference type="Pfam" id="PF03950">
    <property type="entry name" value="tRNA-synt_1c_C"/>
    <property type="match status" value="1"/>
</dbReference>
<dbReference type="PANTHER" id="PTHR43097">
    <property type="entry name" value="GLUTAMINE-TRNA LIGASE"/>
    <property type="match status" value="1"/>
</dbReference>
<dbReference type="EMBL" id="CDHN01000004">
    <property type="protein sequence ID" value="CEJ92272.1"/>
    <property type="molecule type" value="Genomic_DNA"/>
</dbReference>
<feature type="region of interest" description="Disordered" evidence="7">
    <location>
        <begin position="220"/>
        <end position="251"/>
    </location>
</feature>
<dbReference type="Pfam" id="PF00749">
    <property type="entry name" value="tRNA-synt_1c"/>
    <property type="match status" value="1"/>
</dbReference>
<dbReference type="InterPro" id="IPR020056">
    <property type="entry name" value="Rbsml_bL25/Gln-tRNA_synth_N"/>
</dbReference>
<dbReference type="GO" id="GO:0005829">
    <property type="term" value="C:cytosol"/>
    <property type="evidence" value="ECO:0007669"/>
    <property type="project" value="TreeGrafter"/>
</dbReference>
<feature type="domain" description="Glutamyl/glutaminyl-tRNA synthetase class Ib anti-codon binding" evidence="9">
    <location>
        <begin position="73"/>
        <end position="120"/>
    </location>
</feature>
<dbReference type="Gene3D" id="1.10.1160.10">
    <property type="entry name" value="Glutamyl-trna Synthetase, Domain 2"/>
    <property type="match status" value="1"/>
</dbReference>
<evidence type="ECO:0000256" key="6">
    <source>
        <dbReference type="RuleBase" id="RU363037"/>
    </source>
</evidence>
<keyword evidence="11" id="KW-1185">Reference proteome</keyword>
<dbReference type="InterPro" id="IPR020061">
    <property type="entry name" value="Glu_tRNA_lig_a-bdl"/>
</dbReference>
<keyword evidence="4 6" id="KW-0648">Protein biosynthesis</keyword>
<keyword evidence="1 6" id="KW-0436">Ligase</keyword>
<keyword evidence="5 6" id="KW-0030">Aminoacyl-tRNA synthetase</keyword>
<proteinExistence type="inferred from homology"/>
<protein>
    <submittedName>
        <fullName evidence="10">Uncharacterized protein</fullName>
    </submittedName>
</protein>
<name>A0A0A1TNU3_9HYPO</name>
<evidence type="ECO:0000256" key="4">
    <source>
        <dbReference type="ARBA" id="ARBA00022917"/>
    </source>
</evidence>
<dbReference type="PANTHER" id="PTHR43097:SF4">
    <property type="entry name" value="GLUTAMINE--TRNA LIGASE"/>
    <property type="match status" value="1"/>
</dbReference>
<dbReference type="InterPro" id="IPR020058">
    <property type="entry name" value="Glu/Gln-tRNA-synth_Ib_cat-dom"/>
</dbReference>
<keyword evidence="2 6" id="KW-0547">Nucleotide-binding</keyword>
<dbReference type="InterPro" id="IPR020059">
    <property type="entry name" value="Glu/Gln-tRNA-synth_Ib_codon-bd"/>
</dbReference>
<evidence type="ECO:0000259" key="8">
    <source>
        <dbReference type="Pfam" id="PF00749"/>
    </source>
</evidence>
<evidence type="ECO:0000313" key="11">
    <source>
        <dbReference type="Proteomes" id="UP000039046"/>
    </source>
</evidence>
<sequence>MSKRVLKQLVEKKYVRGWDDPRLYTLIALRRREIPPQAILAVFNELGVTTARVFIQAKRFEQTVRSYLEHIVPRLMMVLDPVAVVIEDLSETLALTLPFSPKDASFDFHTVPMVKTIYIAPVGFPNRRQYRILSAGTWEDYAAGRVTEIRAVFDNTTKPKAYIQWVSEGAKPVEARVNTSLFLSDDLMAVEGGYANDINPKSETIYSDALIEPGIDKVRERAPWPNGTAEKKVYGDGEVPGSPSRILSRRE</sequence>
<organism evidence="10 11">
    <name type="scientific">[Torrubiella] hemipterigena</name>
    <dbReference type="NCBI Taxonomy" id="1531966"/>
    <lineage>
        <taxon>Eukaryota</taxon>
        <taxon>Fungi</taxon>
        <taxon>Dikarya</taxon>
        <taxon>Ascomycota</taxon>
        <taxon>Pezizomycotina</taxon>
        <taxon>Sordariomycetes</taxon>
        <taxon>Hypocreomycetidae</taxon>
        <taxon>Hypocreales</taxon>
        <taxon>Clavicipitaceae</taxon>
        <taxon>Clavicipitaceae incertae sedis</taxon>
        <taxon>'Torrubiella' clade</taxon>
    </lineage>
</organism>
<dbReference type="InterPro" id="IPR050132">
    <property type="entry name" value="Gln/Glu-tRNA_Ligase"/>
</dbReference>
<comment type="similarity">
    <text evidence="6">Belongs to the class-I aminoacyl-tRNA synthetase family.</text>
</comment>
<dbReference type="GO" id="GO:0006425">
    <property type="term" value="P:glutaminyl-tRNA aminoacylation"/>
    <property type="evidence" value="ECO:0007669"/>
    <property type="project" value="TreeGrafter"/>
</dbReference>